<reference evidence="4" key="1">
    <citation type="submission" date="2018-11" db="EMBL/GenBank/DDBJ databases">
        <title>Complete genome sequence of Paenibacillus sp. ML311-T8.</title>
        <authorList>
            <person name="Nam Y.-D."/>
            <person name="Kang J."/>
            <person name="Chung W.-H."/>
            <person name="Park Y.S."/>
        </authorList>
    </citation>
    <scope>NUCLEOTIDE SEQUENCE [LARGE SCALE GENOMIC DNA]</scope>
    <source>
        <strain evidence="4">ML311-T8</strain>
    </source>
</reference>
<dbReference type="GO" id="GO:0006265">
    <property type="term" value="P:DNA topological change"/>
    <property type="evidence" value="ECO:0007669"/>
    <property type="project" value="InterPro"/>
</dbReference>
<proteinExistence type="predicted"/>
<evidence type="ECO:0000313" key="4">
    <source>
        <dbReference type="Proteomes" id="UP000426246"/>
    </source>
</evidence>
<dbReference type="OrthoDB" id="1683773at2"/>
<keyword evidence="4" id="KW-1185">Reference proteome</keyword>
<dbReference type="Proteomes" id="UP000426246">
    <property type="component" value="Chromosome"/>
</dbReference>
<dbReference type="PANTHER" id="PTHR36107">
    <property type="entry name" value="SMALL, ACID-SOLUBLE SPORE PROTEIN A"/>
    <property type="match status" value="1"/>
</dbReference>
<comment type="function">
    <text evidence="1">SASP are bound to spore DNA. They are double-stranded DNA-binding proteins that cause DNA to change to an a-like conformation. They protect the DNA backbone from chemical and enzymatic cleavage and are thus involved in dormant spore's high resistance to UV light.</text>
</comment>
<dbReference type="InterPro" id="IPR038300">
    <property type="entry name" value="SASP_sf_alpha/beta"/>
</dbReference>
<gene>
    <name evidence="3" type="ORF">EHS13_35075</name>
</gene>
<sequence length="95" mass="10339">MSRRSSRRLLVPGAQQGLDAFKVAVMQREGYSVNPLRPDDVKYEVAKRMGIPLNNTGDNGHLSTKSAGQVGGRIGGTMVREMIKIAKEQLAGQSR</sequence>
<dbReference type="PANTHER" id="PTHR36107:SF1">
    <property type="entry name" value="SMALL, ACID-SOLUBLE SPORE PROTEIN A"/>
    <property type="match status" value="1"/>
</dbReference>
<dbReference type="AlphaFoldDB" id="A0A6B8RUV2"/>
<dbReference type="InterPro" id="IPR001448">
    <property type="entry name" value="SASP_alpha/beta-type"/>
</dbReference>
<dbReference type="Pfam" id="PF00269">
    <property type="entry name" value="SASP"/>
    <property type="match status" value="1"/>
</dbReference>
<organism evidence="3 4">
    <name type="scientific">Paenibacillus psychroresistens</name>
    <dbReference type="NCBI Taxonomy" id="1778678"/>
    <lineage>
        <taxon>Bacteria</taxon>
        <taxon>Bacillati</taxon>
        <taxon>Bacillota</taxon>
        <taxon>Bacilli</taxon>
        <taxon>Bacillales</taxon>
        <taxon>Paenibacillaceae</taxon>
        <taxon>Paenibacillus</taxon>
    </lineage>
</organism>
<name>A0A6B8RUV2_9BACL</name>
<evidence type="ECO:0000256" key="1">
    <source>
        <dbReference type="ARBA" id="ARBA00003863"/>
    </source>
</evidence>
<dbReference type="RefSeq" id="WP_155704880.1">
    <property type="nucleotide sequence ID" value="NZ_CP034235.1"/>
</dbReference>
<dbReference type="EMBL" id="CP034235">
    <property type="protein sequence ID" value="QGQ99717.1"/>
    <property type="molecule type" value="Genomic_DNA"/>
</dbReference>
<dbReference type="InterPro" id="IPR050847">
    <property type="entry name" value="SASP_DNA-binding"/>
</dbReference>
<dbReference type="Gene3D" id="6.10.10.80">
    <property type="entry name" value="Small, acid-soluble spore protein, alpha/beta type-like"/>
    <property type="match status" value="1"/>
</dbReference>
<dbReference type="GO" id="GO:0003690">
    <property type="term" value="F:double-stranded DNA binding"/>
    <property type="evidence" value="ECO:0007669"/>
    <property type="project" value="InterPro"/>
</dbReference>
<accession>A0A6B8RUV2</accession>
<protein>
    <submittedName>
        <fullName evidence="3">Alpha/beta-type small acid-soluble spore protein</fullName>
    </submittedName>
</protein>
<evidence type="ECO:0000256" key="2">
    <source>
        <dbReference type="SAM" id="MobiDB-lite"/>
    </source>
</evidence>
<feature type="compositionally biased region" description="Polar residues" evidence="2">
    <location>
        <begin position="53"/>
        <end position="67"/>
    </location>
</feature>
<feature type="region of interest" description="Disordered" evidence="2">
    <location>
        <begin position="52"/>
        <end position="71"/>
    </location>
</feature>
<evidence type="ECO:0000313" key="3">
    <source>
        <dbReference type="EMBL" id="QGQ99717.1"/>
    </source>
</evidence>
<dbReference type="KEGG" id="ppsc:EHS13_35075"/>